<feature type="transmembrane region" description="Helical" evidence="1">
    <location>
        <begin position="21"/>
        <end position="44"/>
    </location>
</feature>
<evidence type="ECO:0000313" key="3">
    <source>
        <dbReference type="Proteomes" id="UP000628448"/>
    </source>
</evidence>
<evidence type="ECO:0000313" key="2">
    <source>
        <dbReference type="EMBL" id="MBG9377546.1"/>
    </source>
</evidence>
<reference evidence="2" key="1">
    <citation type="submission" date="2020-11" db="EMBL/GenBank/DDBJ databases">
        <title>Bacterial whole genome sequence for Panacibacter sp. DH6.</title>
        <authorList>
            <person name="Le V."/>
            <person name="Ko S."/>
            <person name="Ahn C.-Y."/>
            <person name="Oh H.-M."/>
        </authorList>
    </citation>
    <scope>NUCLEOTIDE SEQUENCE</scope>
    <source>
        <strain evidence="2">DH6</strain>
    </source>
</reference>
<evidence type="ECO:0000256" key="1">
    <source>
        <dbReference type="SAM" id="Phobius"/>
    </source>
</evidence>
<protein>
    <recommendedName>
        <fullName evidence="4">DUF3592 domain-containing protein</fullName>
    </recommendedName>
</protein>
<sequence length="177" mass="20259">MKKTGGALAAYLHGIKSKRPFSMIGLLFMLLGLVVMPAILLNIMHKLTEPYERYNYEEIIGKGHVQNAKITWIERNYTTRINGTNPRIISYMYVENGIMKKDRFQTLDVAKLETLRVADSITVSVLNNESVINDIKPFSFPFQYLWLAPLIFLLLGWMMYSSAHKAGMQQVQESSHA</sequence>
<gene>
    <name evidence="2" type="ORF">I5907_14980</name>
</gene>
<feature type="transmembrane region" description="Helical" evidence="1">
    <location>
        <begin position="143"/>
        <end position="160"/>
    </location>
</feature>
<evidence type="ECO:0008006" key="4">
    <source>
        <dbReference type="Google" id="ProtNLM"/>
    </source>
</evidence>
<dbReference type="AlphaFoldDB" id="A0A931GV88"/>
<comment type="caution">
    <text evidence="2">The sequence shown here is derived from an EMBL/GenBank/DDBJ whole genome shotgun (WGS) entry which is preliminary data.</text>
</comment>
<dbReference type="Proteomes" id="UP000628448">
    <property type="component" value="Unassembled WGS sequence"/>
</dbReference>
<proteinExistence type="predicted"/>
<dbReference type="EMBL" id="JADWYR010000002">
    <property type="protein sequence ID" value="MBG9377546.1"/>
    <property type="molecule type" value="Genomic_DNA"/>
</dbReference>
<accession>A0A931GV88</accession>
<dbReference type="RefSeq" id="WP_196991625.1">
    <property type="nucleotide sequence ID" value="NZ_JADWYR010000002.1"/>
</dbReference>
<organism evidence="2 3">
    <name type="scientific">Panacibacter microcysteis</name>
    <dbReference type="NCBI Taxonomy" id="2793269"/>
    <lineage>
        <taxon>Bacteria</taxon>
        <taxon>Pseudomonadati</taxon>
        <taxon>Bacteroidota</taxon>
        <taxon>Chitinophagia</taxon>
        <taxon>Chitinophagales</taxon>
        <taxon>Chitinophagaceae</taxon>
        <taxon>Panacibacter</taxon>
    </lineage>
</organism>
<keyword evidence="1" id="KW-1133">Transmembrane helix</keyword>
<keyword evidence="3" id="KW-1185">Reference proteome</keyword>
<name>A0A931GV88_9BACT</name>
<keyword evidence="1" id="KW-0472">Membrane</keyword>
<keyword evidence="1" id="KW-0812">Transmembrane</keyword>